<keyword evidence="3" id="KW-1185">Reference proteome</keyword>
<feature type="compositionally biased region" description="Basic and acidic residues" evidence="1">
    <location>
        <begin position="159"/>
        <end position="168"/>
    </location>
</feature>
<feature type="region of interest" description="Disordered" evidence="1">
    <location>
        <begin position="559"/>
        <end position="690"/>
    </location>
</feature>
<evidence type="ECO:0000313" key="3">
    <source>
        <dbReference type="Proteomes" id="UP001530293"/>
    </source>
</evidence>
<feature type="compositionally biased region" description="Low complexity" evidence="1">
    <location>
        <begin position="920"/>
        <end position="939"/>
    </location>
</feature>
<feature type="compositionally biased region" description="Polar residues" evidence="1">
    <location>
        <begin position="655"/>
        <end position="688"/>
    </location>
</feature>
<feature type="compositionally biased region" description="Polar residues" evidence="1">
    <location>
        <begin position="377"/>
        <end position="393"/>
    </location>
</feature>
<feature type="compositionally biased region" description="Polar residues" evidence="1">
    <location>
        <begin position="186"/>
        <end position="200"/>
    </location>
</feature>
<feature type="compositionally biased region" description="Low complexity" evidence="1">
    <location>
        <begin position="591"/>
        <end position="600"/>
    </location>
</feature>
<protein>
    <submittedName>
        <fullName evidence="2">Uncharacterized protein</fullName>
    </submittedName>
</protein>
<feature type="compositionally biased region" description="Polar residues" evidence="1">
    <location>
        <begin position="574"/>
        <end position="584"/>
    </location>
</feature>
<gene>
    <name evidence="2" type="ORF">ACHAWU_001532</name>
</gene>
<accession>A0ABD3MMI3</accession>
<feature type="compositionally biased region" description="Polar residues" evidence="1">
    <location>
        <begin position="818"/>
        <end position="833"/>
    </location>
</feature>
<evidence type="ECO:0000256" key="1">
    <source>
        <dbReference type="SAM" id="MobiDB-lite"/>
    </source>
</evidence>
<feature type="region of interest" description="Disordered" evidence="1">
    <location>
        <begin position="775"/>
        <end position="854"/>
    </location>
</feature>
<feature type="compositionally biased region" description="Basic residues" evidence="1">
    <location>
        <begin position="120"/>
        <end position="132"/>
    </location>
</feature>
<feature type="region of interest" description="Disordered" evidence="1">
    <location>
        <begin position="350"/>
        <end position="397"/>
    </location>
</feature>
<organism evidence="2 3">
    <name type="scientific">Discostella pseudostelligera</name>
    <dbReference type="NCBI Taxonomy" id="259834"/>
    <lineage>
        <taxon>Eukaryota</taxon>
        <taxon>Sar</taxon>
        <taxon>Stramenopiles</taxon>
        <taxon>Ochrophyta</taxon>
        <taxon>Bacillariophyta</taxon>
        <taxon>Coscinodiscophyceae</taxon>
        <taxon>Thalassiosirophycidae</taxon>
        <taxon>Stephanodiscales</taxon>
        <taxon>Stephanodiscaceae</taxon>
        <taxon>Discostella</taxon>
    </lineage>
</organism>
<feature type="region of interest" description="Disordered" evidence="1">
    <location>
        <begin position="912"/>
        <end position="961"/>
    </location>
</feature>
<feature type="region of interest" description="Disordered" evidence="1">
    <location>
        <begin position="415"/>
        <end position="506"/>
    </location>
</feature>
<feature type="compositionally biased region" description="Low complexity" evidence="1">
    <location>
        <begin position="452"/>
        <end position="477"/>
    </location>
</feature>
<feature type="compositionally biased region" description="Low complexity" evidence="1">
    <location>
        <begin position="418"/>
        <end position="432"/>
    </location>
</feature>
<dbReference type="EMBL" id="JALLBG020000102">
    <property type="protein sequence ID" value="KAL3764702.1"/>
    <property type="molecule type" value="Genomic_DNA"/>
</dbReference>
<feature type="compositionally biased region" description="Low complexity" evidence="1">
    <location>
        <begin position="484"/>
        <end position="499"/>
    </location>
</feature>
<feature type="compositionally biased region" description="Basic residues" evidence="1">
    <location>
        <begin position="611"/>
        <end position="621"/>
    </location>
</feature>
<reference evidence="2 3" key="1">
    <citation type="submission" date="2024-10" db="EMBL/GenBank/DDBJ databases">
        <title>Updated reference genomes for cyclostephanoid diatoms.</title>
        <authorList>
            <person name="Roberts W.R."/>
            <person name="Alverson A.J."/>
        </authorList>
    </citation>
    <scope>NUCLEOTIDE SEQUENCE [LARGE SCALE GENOMIC DNA]</scope>
    <source>
        <strain evidence="2 3">AJA232-27</strain>
    </source>
</reference>
<name>A0ABD3MMI3_9STRA</name>
<feature type="region of interest" description="Disordered" evidence="1">
    <location>
        <begin position="51"/>
        <end position="210"/>
    </location>
</feature>
<evidence type="ECO:0000313" key="2">
    <source>
        <dbReference type="EMBL" id="KAL3764702.1"/>
    </source>
</evidence>
<proteinExistence type="predicted"/>
<dbReference type="AlphaFoldDB" id="A0ABD3MMI3"/>
<dbReference type="Proteomes" id="UP001530293">
    <property type="component" value="Unassembled WGS sequence"/>
</dbReference>
<feature type="region of interest" description="Disordered" evidence="1">
    <location>
        <begin position="287"/>
        <end position="314"/>
    </location>
</feature>
<comment type="caution">
    <text evidence="2">The sequence shown here is derived from an EMBL/GenBank/DDBJ whole genome shotgun (WGS) entry which is preliminary data.</text>
</comment>
<feature type="compositionally biased region" description="Basic and acidic residues" evidence="1">
    <location>
        <begin position="433"/>
        <end position="443"/>
    </location>
</feature>
<sequence>MGFDGGEQHIIDEYGRCTLHPDMQLQHCTSSGEWRELLTVCPLCASGLPPTATAARGRHSRSNTPQSQQVAAAVGGDDQGELRTRTQTAVAGGECPEEMEGFIMSSRRETIGSTTASGRDKKHKSKKKHHGSSHTYTHGIDDSEPTGESRHRSTSTSRNRKDEADGKGTSKTSSKAKARRSKDGGLSSSAPELYNTSHSQAEIPLQSIPTVTDGTIEEKFNGVDTLTIYDEDVSHQHSWGEQQTTTENFQSHVPKDDQRQFMHQEVYCSEILPPTPQQMHETSTIPNSLITDPQHRMGGTPMEGNTGDASSARVEVQKRPDPKDFGELEQMQHNMNQFHIEDQLATYYPHAASPSPPTVPHSNMSPLPWNGGGRHPIQNSNPHSEYQMQSDFTNYDKPMPRIFEQDEVSVMTMSSVTQQMHTQLHIQRQQQRQADRHRQHQLEDVESDDESSSSSSTTSSTDSEYNNNSSKVPSVKSTALTSKVSSDMRSVSTKSVSSSAADRGGKINTCDYDERGWCRRHPTTVHLRKKNLFRSTWTVLLSHCPECCLDEMKRVRDVQHQSRKKGGGGGAVRSKNSYASSSGRSVGGETSGSHASSSSSRGKRNGGGNKSGHKSKERKKTSSNSKTNKNPPISQLHLRATKSTGDPSDDIRSVGTASTVTISSHTQSTGGRLQSSVNMSPGSPSGSANDIRGDYANNMIVEHSGEDNGDGSGATAHVTRMPYIDKYGSHGWYTGQVDPSTGTPHGIGTMNYANGAVCYSEWNFGMSVNPPTEIQEEPFMMGGGGGGSRSPRQPRHHHGSYRSPMGHGGRSYLATLTEDGTSSDYEYTDGPSTQQQQQQQQHHHHHQQQQQQQQQSAVVCGLSWTDENGNTGSYTGEVNFLSIPHGMGSMRYDHGNVSEGMWRNGAIVGINDSNSEKYRSSSSSPTSSSSSSNASSTSSMERERRGGGDDNYFSGSVSVGY</sequence>